<dbReference type="GO" id="GO:0005576">
    <property type="term" value="C:extracellular region"/>
    <property type="evidence" value="ECO:0007669"/>
    <property type="project" value="TreeGrafter"/>
</dbReference>
<feature type="domain" description="Mammalian cell entry C-terminal" evidence="3">
    <location>
        <begin position="146"/>
        <end position="316"/>
    </location>
</feature>
<name>A0A1H9SC04_9MICO</name>
<dbReference type="STRING" id="587636.SAMN05216199_1349"/>
<evidence type="ECO:0000313" key="5">
    <source>
        <dbReference type="Proteomes" id="UP000199019"/>
    </source>
</evidence>
<reference evidence="5" key="1">
    <citation type="submission" date="2016-10" db="EMBL/GenBank/DDBJ databases">
        <authorList>
            <person name="Varghese N."/>
            <person name="Submissions S."/>
        </authorList>
    </citation>
    <scope>NUCLEOTIDE SEQUENCE [LARGE SCALE GENOMIC DNA]</scope>
    <source>
        <strain evidence="5">CGMCC 1.6963</strain>
    </source>
</reference>
<proteinExistence type="predicted"/>
<feature type="compositionally biased region" description="Low complexity" evidence="1">
    <location>
        <begin position="412"/>
        <end position="428"/>
    </location>
</feature>
<dbReference type="PANTHER" id="PTHR33371:SF15">
    <property type="entry name" value="LIPOPROTEIN LPRN"/>
    <property type="match status" value="1"/>
</dbReference>
<feature type="compositionally biased region" description="Low complexity" evidence="1">
    <location>
        <begin position="366"/>
        <end position="383"/>
    </location>
</feature>
<dbReference type="EMBL" id="FOHB01000001">
    <property type="protein sequence ID" value="SER82491.1"/>
    <property type="molecule type" value="Genomic_DNA"/>
</dbReference>
<dbReference type="Proteomes" id="UP000199019">
    <property type="component" value="Unassembled WGS sequence"/>
</dbReference>
<feature type="domain" description="Mce/MlaD" evidence="2">
    <location>
        <begin position="64"/>
        <end position="138"/>
    </location>
</feature>
<dbReference type="Pfam" id="PF02470">
    <property type="entry name" value="MlaD"/>
    <property type="match status" value="1"/>
</dbReference>
<sequence>MSARPTNQARMPQGHLPLARVPWARVRRAAAALAASATVVAVAGCQGAYDLPLPGGAAASGDVYRVTAEFADVLDLVPQSSVKVDQVTVGAVEKIELNGWTARVTLRLPKSVKLPDNATAEIKQTSLLGEKYVELAPPTSTKPVGRLGDGDNIALDRTSRNPEVEEVLSAMSLLLNGGGVAQLKVIETELNNAMRGNDKQIKDLISQLDTFVGGLEAQKSEIVRAIDGIDKLSARLAAQKEDIAQAVEAMPGGLKVLADQRKQLVEMLTALKRLGVVGTDVIEQSKDDTRANLEALAPILAQLNKAGDDLPASLQLLLTYPFSDGTVAAMKGDYTNLHISADLDLRNLAGNLGVPTAPPTKGGPGLPNLPTVPNLPLPSVTVPDLPLPEQSPSSTTSGGGGKLCVPGVTCVGSAEPGSSSDGSASDGSWRSLYGGGAA</sequence>
<evidence type="ECO:0000256" key="1">
    <source>
        <dbReference type="SAM" id="MobiDB-lite"/>
    </source>
</evidence>
<organism evidence="4 5">
    <name type="scientific">Pedococcus cremeus</name>
    <dbReference type="NCBI Taxonomy" id="587636"/>
    <lineage>
        <taxon>Bacteria</taxon>
        <taxon>Bacillati</taxon>
        <taxon>Actinomycetota</taxon>
        <taxon>Actinomycetes</taxon>
        <taxon>Micrococcales</taxon>
        <taxon>Intrasporangiaceae</taxon>
        <taxon>Pedococcus</taxon>
    </lineage>
</organism>
<dbReference type="PANTHER" id="PTHR33371">
    <property type="entry name" value="INTERMEMBRANE PHOSPHOLIPID TRANSPORT SYSTEM BINDING PROTEIN MLAD-RELATED"/>
    <property type="match status" value="1"/>
</dbReference>
<dbReference type="AlphaFoldDB" id="A0A1H9SC04"/>
<keyword evidence="5" id="KW-1185">Reference proteome</keyword>
<dbReference type="NCBIfam" id="TIGR00996">
    <property type="entry name" value="Mtu_fam_mce"/>
    <property type="match status" value="1"/>
</dbReference>
<gene>
    <name evidence="4" type="ORF">SAMN05216199_1349</name>
</gene>
<dbReference type="InterPro" id="IPR005693">
    <property type="entry name" value="Mce"/>
</dbReference>
<feature type="region of interest" description="Disordered" evidence="1">
    <location>
        <begin position="354"/>
        <end position="438"/>
    </location>
</feature>
<dbReference type="Gene3D" id="1.20.5.340">
    <property type="match status" value="1"/>
</dbReference>
<dbReference type="RefSeq" id="WP_245735631.1">
    <property type="nucleotide sequence ID" value="NZ_FOHB01000001.1"/>
</dbReference>
<dbReference type="InterPro" id="IPR003399">
    <property type="entry name" value="Mce/MlaD"/>
</dbReference>
<accession>A0A1H9SC04</accession>
<dbReference type="Pfam" id="PF11887">
    <property type="entry name" value="Mce4_CUP1"/>
    <property type="match status" value="1"/>
</dbReference>
<evidence type="ECO:0000313" key="4">
    <source>
        <dbReference type="EMBL" id="SER82491.1"/>
    </source>
</evidence>
<dbReference type="InterPro" id="IPR052336">
    <property type="entry name" value="MlaD_Phospholipid_Transporter"/>
</dbReference>
<dbReference type="InterPro" id="IPR024516">
    <property type="entry name" value="Mce_C"/>
</dbReference>
<evidence type="ECO:0000259" key="2">
    <source>
        <dbReference type="Pfam" id="PF02470"/>
    </source>
</evidence>
<protein>
    <submittedName>
        <fullName evidence="4">Phospholipid/cholesterol/gamma-HCH transport system substrate-binding protein</fullName>
    </submittedName>
</protein>
<evidence type="ECO:0000259" key="3">
    <source>
        <dbReference type="Pfam" id="PF11887"/>
    </source>
</evidence>